<evidence type="ECO:0000256" key="1">
    <source>
        <dbReference type="SAM" id="MobiDB-lite"/>
    </source>
</evidence>
<name>A0ABM8IUT7_9CREN</name>
<accession>A0ABM8IUT7</accession>
<feature type="compositionally biased region" description="Low complexity" evidence="1">
    <location>
        <begin position="33"/>
        <end position="43"/>
    </location>
</feature>
<reference evidence="2 3" key="1">
    <citation type="submission" date="2023-09" db="EMBL/GenBank/DDBJ databases">
        <title>Pyrofollis japonicus gen. nov. sp. nov., a novel member of the family Pyrodictiaceae isolated from the Iheya North hydrothermal field.</title>
        <authorList>
            <person name="Miyazaki U."/>
            <person name="Sanari M."/>
            <person name="Tame A."/>
            <person name="Kitajima M."/>
            <person name="Okamoto A."/>
            <person name="Sawayama S."/>
            <person name="Miyazaki J."/>
            <person name="Takai K."/>
            <person name="Nakagawa S."/>
        </authorList>
    </citation>
    <scope>NUCLEOTIDE SEQUENCE [LARGE SCALE GENOMIC DNA]</scope>
    <source>
        <strain evidence="2 3">AV2</strain>
    </source>
</reference>
<sequence length="49" mass="5746">MYLALYTARARVESMGGRQRTSLFMTKEETKAAAKQARQQQQQRRGKKR</sequence>
<gene>
    <name evidence="2" type="ORF">PABY_08780</name>
</gene>
<evidence type="ECO:0000313" key="3">
    <source>
        <dbReference type="Proteomes" id="UP001341135"/>
    </source>
</evidence>
<evidence type="ECO:0000313" key="2">
    <source>
        <dbReference type="EMBL" id="BES81311.1"/>
    </source>
</evidence>
<keyword evidence="3" id="KW-1185">Reference proteome</keyword>
<feature type="region of interest" description="Disordered" evidence="1">
    <location>
        <begin position="25"/>
        <end position="49"/>
    </location>
</feature>
<dbReference type="Proteomes" id="UP001341135">
    <property type="component" value="Chromosome"/>
</dbReference>
<protein>
    <submittedName>
        <fullName evidence="2">Uncharacterized protein</fullName>
    </submittedName>
</protein>
<organism evidence="2 3">
    <name type="scientific">Pyrodictium abyssi</name>
    <dbReference type="NCBI Taxonomy" id="54256"/>
    <lineage>
        <taxon>Archaea</taxon>
        <taxon>Thermoproteota</taxon>
        <taxon>Thermoprotei</taxon>
        <taxon>Desulfurococcales</taxon>
        <taxon>Pyrodictiaceae</taxon>
        <taxon>Pyrodictium</taxon>
    </lineage>
</organism>
<dbReference type="EMBL" id="AP028907">
    <property type="protein sequence ID" value="BES81311.1"/>
    <property type="molecule type" value="Genomic_DNA"/>
</dbReference>
<proteinExistence type="predicted"/>